<proteinExistence type="predicted"/>
<dbReference type="AlphaFoldDB" id="A0A423TP58"/>
<dbReference type="EMBL" id="QCYY01001410">
    <property type="protein sequence ID" value="ROT78233.1"/>
    <property type="molecule type" value="Genomic_DNA"/>
</dbReference>
<keyword evidence="3" id="KW-1185">Reference proteome</keyword>
<evidence type="ECO:0000313" key="2">
    <source>
        <dbReference type="EMBL" id="ROT78233.1"/>
    </source>
</evidence>
<comment type="caution">
    <text evidence="2">The sequence shown here is derived from an EMBL/GenBank/DDBJ whole genome shotgun (WGS) entry which is preliminary data.</text>
</comment>
<feature type="region of interest" description="Disordered" evidence="1">
    <location>
        <begin position="1"/>
        <end position="158"/>
    </location>
</feature>
<reference evidence="2 3" key="1">
    <citation type="submission" date="2018-04" db="EMBL/GenBank/DDBJ databases">
        <authorList>
            <person name="Zhang X."/>
            <person name="Yuan J."/>
            <person name="Li F."/>
            <person name="Xiang J."/>
        </authorList>
    </citation>
    <scope>NUCLEOTIDE SEQUENCE [LARGE SCALE GENOMIC DNA]</scope>
    <source>
        <tissue evidence="2">Muscle</tissue>
    </source>
</reference>
<reference evidence="2 3" key="2">
    <citation type="submission" date="2019-01" db="EMBL/GenBank/DDBJ databases">
        <title>The decoding of complex shrimp genome reveals the adaptation for benthos swimmer, frequently molting mechanism and breeding impact on genome.</title>
        <authorList>
            <person name="Sun Y."/>
            <person name="Gao Y."/>
            <person name="Yu Y."/>
        </authorList>
    </citation>
    <scope>NUCLEOTIDE SEQUENCE [LARGE SCALE GENOMIC DNA]</scope>
    <source>
        <tissue evidence="2">Muscle</tissue>
    </source>
</reference>
<gene>
    <name evidence="2" type="ORF">C7M84_003052</name>
</gene>
<organism evidence="2 3">
    <name type="scientific">Penaeus vannamei</name>
    <name type="common">Whiteleg shrimp</name>
    <name type="synonym">Litopenaeus vannamei</name>
    <dbReference type="NCBI Taxonomy" id="6689"/>
    <lineage>
        <taxon>Eukaryota</taxon>
        <taxon>Metazoa</taxon>
        <taxon>Ecdysozoa</taxon>
        <taxon>Arthropoda</taxon>
        <taxon>Crustacea</taxon>
        <taxon>Multicrustacea</taxon>
        <taxon>Malacostraca</taxon>
        <taxon>Eumalacostraca</taxon>
        <taxon>Eucarida</taxon>
        <taxon>Decapoda</taxon>
        <taxon>Dendrobranchiata</taxon>
        <taxon>Penaeoidea</taxon>
        <taxon>Penaeidae</taxon>
        <taxon>Penaeus</taxon>
    </lineage>
</organism>
<evidence type="ECO:0000256" key="1">
    <source>
        <dbReference type="SAM" id="MobiDB-lite"/>
    </source>
</evidence>
<accession>A0A423TP58</accession>
<evidence type="ECO:0000313" key="3">
    <source>
        <dbReference type="Proteomes" id="UP000283509"/>
    </source>
</evidence>
<name>A0A423TP58_PENVA</name>
<dbReference type="Proteomes" id="UP000283509">
    <property type="component" value="Unassembled WGS sequence"/>
</dbReference>
<feature type="compositionally biased region" description="Polar residues" evidence="1">
    <location>
        <begin position="29"/>
        <end position="51"/>
    </location>
</feature>
<feature type="compositionally biased region" description="Polar residues" evidence="1">
    <location>
        <begin position="1"/>
        <end position="13"/>
    </location>
</feature>
<feature type="compositionally biased region" description="Basic residues" evidence="1">
    <location>
        <begin position="67"/>
        <end position="76"/>
    </location>
</feature>
<sequence length="641" mass="70030">MKLNSQNFFGNTQTKKKTVKGSHDETLSAAESSLQETLKNPSRNTDPVQKLTSKELTKTKPPPTQKLSKKHPKKTQRAPIPVTSSPKPLQETPKKKTSRELPYRVNSPPKTLQNHPKKDVKDAPITLPENLKKRQRAPIPKLSSPKAPGKDPPPKSAQTLRKYITSSPTCMRRTGQRRSTIPMANPPRIREDFPAFCIRLLGSIWKHPNQLLRKKKTLFLLTFQVALDSFGPPSQHTTGEEVSPVIYPCVTNIEVFNFFLLSLLLFSHLFRFTLSLSPSSSFPSPFSPPPPSLSQPFTPPSLPHSPSLSSFPLLSLLHPLSPSLPSPLLQSFIPPSFSPSPFIPPSFPLPLLLLPPPSLVLFSPSPRPPSPPPFTSWPFFFSFLSLLYTSSASSLSSSLHPSSFLSFSSPFISSFPSIVPSPLPPPSPLPSSLLLPSFLLSFLSLPFSSPSPLLPPSPTPPHPLHPPSFPLSPSLLSLLHPPPFLLLLLHLSSLLLRFILALPLLPLPLPIPLHPPFPPLPFTPPSIPSPSSLLSPLSPPPIPFTLPSFPPPFTPPQWPDNKVLHALLPFVYWSPSFLVLGGAAPRPEPPKKAQGSLVCGRRAAASPASGFSGGNEPHLSTLRYGWRGCRPNVRCRDAVGA</sequence>
<feature type="compositionally biased region" description="Basic and acidic residues" evidence="1">
    <location>
        <begin position="92"/>
        <end position="102"/>
    </location>
</feature>
<protein>
    <submittedName>
        <fullName evidence="2">Uncharacterized protein</fullName>
    </submittedName>
</protein>